<sequence>MERTLKRRPSQSAQDHRPLWLKLYATLCGWQRNRHTRKHLAHLDSRQLADAGISEAQRQVELEKPFWR</sequence>
<evidence type="ECO:0000313" key="2">
    <source>
        <dbReference type="EMBL" id="MEA1604840.1"/>
    </source>
</evidence>
<reference evidence="2 3" key="1">
    <citation type="submission" date="2023-12" db="EMBL/GenBank/DDBJ databases">
        <title>Pseudomonas sp. T5W1.</title>
        <authorList>
            <person name="Maltman C."/>
        </authorList>
    </citation>
    <scope>NUCLEOTIDE SEQUENCE [LARGE SCALE GENOMIC DNA]</scope>
    <source>
        <strain evidence="2 3">T5W1</strain>
    </source>
</reference>
<comment type="caution">
    <text evidence="2">The sequence shown here is derived from an EMBL/GenBank/DDBJ whole genome shotgun (WGS) entry which is preliminary data.</text>
</comment>
<proteinExistence type="predicted"/>
<dbReference type="EMBL" id="JAYEET010000008">
    <property type="protein sequence ID" value="MEA1604840.1"/>
    <property type="molecule type" value="Genomic_DNA"/>
</dbReference>
<dbReference type="Proteomes" id="UP001292571">
    <property type="component" value="Unassembled WGS sequence"/>
</dbReference>
<dbReference type="InterPro" id="IPR009506">
    <property type="entry name" value="YjiS-like"/>
</dbReference>
<evidence type="ECO:0000259" key="1">
    <source>
        <dbReference type="Pfam" id="PF06568"/>
    </source>
</evidence>
<feature type="domain" description="YjiS-like" evidence="1">
    <location>
        <begin position="25"/>
        <end position="58"/>
    </location>
</feature>
<evidence type="ECO:0000313" key="3">
    <source>
        <dbReference type="Proteomes" id="UP001292571"/>
    </source>
</evidence>
<gene>
    <name evidence="2" type="ORF">SOP97_03275</name>
</gene>
<organism evidence="2 3">
    <name type="scientific">Pseudomonas spirodelae</name>
    <dbReference type="NCBI Taxonomy" id="3101751"/>
    <lineage>
        <taxon>Bacteria</taxon>
        <taxon>Pseudomonadati</taxon>
        <taxon>Pseudomonadota</taxon>
        <taxon>Gammaproteobacteria</taxon>
        <taxon>Pseudomonadales</taxon>
        <taxon>Pseudomonadaceae</taxon>
        <taxon>Pseudomonas</taxon>
    </lineage>
</organism>
<accession>A0ABU5P597</accession>
<dbReference type="RefSeq" id="WP_322948197.1">
    <property type="nucleotide sequence ID" value="NZ_JAYEET010000008.1"/>
</dbReference>
<keyword evidence="3" id="KW-1185">Reference proteome</keyword>
<protein>
    <submittedName>
        <fullName evidence="2">DUF1127 domain-containing protein</fullName>
    </submittedName>
</protein>
<dbReference type="Pfam" id="PF06568">
    <property type="entry name" value="YjiS-like"/>
    <property type="match status" value="1"/>
</dbReference>
<name>A0ABU5P597_9PSED</name>